<dbReference type="Proteomes" id="UP001152320">
    <property type="component" value="Chromosome 4"/>
</dbReference>
<feature type="region of interest" description="Disordered" evidence="1">
    <location>
        <begin position="131"/>
        <end position="162"/>
    </location>
</feature>
<dbReference type="OrthoDB" id="67688at2759"/>
<feature type="compositionally biased region" description="Basic residues" evidence="1">
    <location>
        <begin position="189"/>
        <end position="205"/>
    </location>
</feature>
<keyword evidence="3" id="KW-1185">Reference proteome</keyword>
<name>A0A9Q1CEY6_HOLLE</name>
<evidence type="ECO:0000256" key="1">
    <source>
        <dbReference type="SAM" id="MobiDB-lite"/>
    </source>
</evidence>
<dbReference type="Gene3D" id="2.60.120.1020">
    <property type="entry name" value="Peptide N glycanase, PAW domain"/>
    <property type="match status" value="1"/>
</dbReference>
<evidence type="ECO:0000313" key="2">
    <source>
        <dbReference type="EMBL" id="KAJ8044193.1"/>
    </source>
</evidence>
<protein>
    <submittedName>
        <fullName evidence="2">Uncharacterized protein</fullName>
    </submittedName>
</protein>
<feature type="region of interest" description="Disordered" evidence="1">
    <location>
        <begin position="185"/>
        <end position="213"/>
    </location>
</feature>
<proteinExistence type="predicted"/>
<organism evidence="2 3">
    <name type="scientific">Holothuria leucospilota</name>
    <name type="common">Black long sea cucumber</name>
    <name type="synonym">Mertensiothuria leucospilota</name>
    <dbReference type="NCBI Taxonomy" id="206669"/>
    <lineage>
        <taxon>Eukaryota</taxon>
        <taxon>Metazoa</taxon>
        <taxon>Echinodermata</taxon>
        <taxon>Eleutherozoa</taxon>
        <taxon>Echinozoa</taxon>
        <taxon>Holothuroidea</taxon>
        <taxon>Aspidochirotacea</taxon>
        <taxon>Aspidochirotida</taxon>
        <taxon>Holothuriidae</taxon>
        <taxon>Holothuria</taxon>
    </lineage>
</organism>
<sequence>MVIDDVSAFTYGRTLRHGRLTYDLLSPDSVPSDSIRRRKNRNKKLMLNGWQSLLIVAHLEGGGGKRQEDETQLFFQDCSNQPDFCPLDITITLKPMEFLRCTCHLSRKLPPLRRTATERSRAVSCSTISGNTIRQSQSLRQPASRANNASWEEENAPSRIPSATPVVAELQPNNCSGDQLQMITQVGSIKRKKKKPPRLKKHGDKKTHPTSENVKTTEVHMQNTIATIAINDLSAGPSHGNVLTELAYASGKRQEQHGNVNDAEVRIAILLVGRSCDHLHKRR</sequence>
<dbReference type="EMBL" id="JAIZAY010000004">
    <property type="protein sequence ID" value="KAJ8044193.1"/>
    <property type="molecule type" value="Genomic_DNA"/>
</dbReference>
<dbReference type="AlphaFoldDB" id="A0A9Q1CEY6"/>
<reference evidence="2" key="1">
    <citation type="submission" date="2021-10" db="EMBL/GenBank/DDBJ databases">
        <title>Tropical sea cucumber genome reveals ecological adaptation and Cuvierian tubules defense mechanism.</title>
        <authorList>
            <person name="Chen T."/>
        </authorList>
    </citation>
    <scope>NUCLEOTIDE SEQUENCE</scope>
    <source>
        <strain evidence="2">Nanhai2018</strain>
        <tissue evidence="2">Muscle</tissue>
    </source>
</reference>
<dbReference type="InterPro" id="IPR038680">
    <property type="entry name" value="PAW_sf"/>
</dbReference>
<comment type="caution">
    <text evidence="2">The sequence shown here is derived from an EMBL/GenBank/DDBJ whole genome shotgun (WGS) entry which is preliminary data.</text>
</comment>
<gene>
    <name evidence="2" type="ORF">HOLleu_11582</name>
</gene>
<evidence type="ECO:0000313" key="3">
    <source>
        <dbReference type="Proteomes" id="UP001152320"/>
    </source>
</evidence>
<feature type="compositionally biased region" description="Polar residues" evidence="1">
    <location>
        <begin position="131"/>
        <end position="150"/>
    </location>
</feature>
<accession>A0A9Q1CEY6</accession>